<dbReference type="PANTHER" id="PTHR45929">
    <property type="entry name" value="JAK PATHWAY SIGNAL TRANSDUCTION ADAPTOR MOLECULE"/>
    <property type="match status" value="1"/>
</dbReference>
<proteinExistence type="inferred from homology"/>
<dbReference type="GO" id="GO:0043328">
    <property type="term" value="P:protein transport to vacuole involved in ubiquitin-dependent protein catabolic process via the multivesicular body sorting pathway"/>
    <property type="evidence" value="ECO:0007669"/>
    <property type="project" value="TreeGrafter"/>
</dbReference>
<feature type="coiled-coil region" evidence="8">
    <location>
        <begin position="334"/>
        <end position="361"/>
    </location>
</feature>
<comment type="subcellular location">
    <subcellularLocation>
        <location evidence="1">Endosome membrane</location>
        <topology evidence="1">Peripheral membrane protein</topology>
        <orientation evidence="1">Cytoplasmic side</orientation>
    </subcellularLocation>
</comment>
<protein>
    <recommendedName>
        <fullName evidence="3">Class E vacuolar protein-sorting machinery protein HSE1</fullName>
    </recommendedName>
    <alternativeName>
        <fullName evidence="4">Class E vacuolar protein-sorting machinery protein hse1</fullName>
    </alternativeName>
</protein>
<evidence type="ECO:0000256" key="3">
    <source>
        <dbReference type="ARBA" id="ARBA00017923"/>
    </source>
</evidence>
<evidence type="ECO:0000256" key="6">
    <source>
        <dbReference type="ARBA" id="ARBA00022753"/>
    </source>
</evidence>
<sequence>MVSNQKIRHAILRATDAKLRSDNWQYILDVCDLVRDDPEDGGAYAIEVIEERLGQPDANVILRTLSLVVSVAENCGSRLQQAISSKHFTTVLFDLVESKTTHLIVKREVAKIVQQLKDSFKSDPSLKYIQDLYLKINSKAPYLLQQPNVPQKKEMNDDNKIREEKELEEALRLSLMEYSQKKEQEQTPVDYQSANQKEAQDSLPPTTQTIIKKVRAMYDLNAREPDELSFKKGDVITVIEQVYRDWWRGTLRGKVGIFPLNYVTPITEPTAEEIRRELCEEQQVLGQKPNIERLQHVMRTSNGDVRITQSEEVNNLYGTVTPLRPQITKLIGKYAQKKEDLSSLRQILANAEATYNQLLDRAAHAYTPNLAQDPSAGNPGFTNPPYPIHQQSYLYPNPSPVQSQSGVPHGQAVNSFHYSQNSGLKANGRNENFKKGAYELPYPMSNQNTGL</sequence>
<dbReference type="Proteomes" id="UP000190831">
    <property type="component" value="Chromosome H"/>
</dbReference>
<dbReference type="GO" id="GO:0035091">
    <property type="term" value="F:phosphatidylinositol binding"/>
    <property type="evidence" value="ECO:0007669"/>
    <property type="project" value="InterPro"/>
</dbReference>
<dbReference type="EMBL" id="LT598491">
    <property type="protein sequence ID" value="SCW04449.1"/>
    <property type="molecule type" value="Genomic_DNA"/>
</dbReference>
<dbReference type="PRINTS" id="PR00499">
    <property type="entry name" value="P67PHOX"/>
</dbReference>
<accession>A0A1G4MKN2</accession>
<keyword evidence="13" id="KW-1185">Reference proteome</keyword>
<dbReference type="Gene3D" id="1.20.5.1940">
    <property type="match status" value="1"/>
</dbReference>
<dbReference type="GO" id="GO:0033565">
    <property type="term" value="C:ESCRT-0 complex"/>
    <property type="evidence" value="ECO:0007669"/>
    <property type="project" value="TreeGrafter"/>
</dbReference>
<dbReference type="GO" id="GO:0043130">
    <property type="term" value="F:ubiquitin binding"/>
    <property type="evidence" value="ECO:0007669"/>
    <property type="project" value="InterPro"/>
</dbReference>
<evidence type="ECO:0000256" key="5">
    <source>
        <dbReference type="ARBA" id="ARBA00022443"/>
    </source>
</evidence>
<dbReference type="OMA" id="QVYRDWW"/>
<evidence type="ECO:0000256" key="9">
    <source>
        <dbReference type="SAM" id="MobiDB-lite"/>
    </source>
</evidence>
<feature type="domain" description="VHS" evidence="11">
    <location>
        <begin position="14"/>
        <end position="144"/>
    </location>
</feature>
<keyword evidence="5 7" id="KW-0728">SH3 domain</keyword>
<evidence type="ECO:0000259" key="11">
    <source>
        <dbReference type="PROSITE" id="PS50179"/>
    </source>
</evidence>
<dbReference type="InterPro" id="IPR001452">
    <property type="entry name" value="SH3_domain"/>
</dbReference>
<keyword evidence="8" id="KW-0175">Coiled coil</keyword>
<dbReference type="Pfam" id="PF00790">
    <property type="entry name" value="VHS"/>
    <property type="match status" value="1"/>
</dbReference>
<evidence type="ECO:0000313" key="13">
    <source>
        <dbReference type="Proteomes" id="UP000190831"/>
    </source>
</evidence>
<feature type="region of interest" description="Disordered" evidence="9">
    <location>
        <begin position="369"/>
        <end position="410"/>
    </location>
</feature>
<evidence type="ECO:0000313" key="12">
    <source>
        <dbReference type="EMBL" id="SCW04449.1"/>
    </source>
</evidence>
<evidence type="ECO:0000256" key="7">
    <source>
        <dbReference type="PROSITE-ProRule" id="PRU00192"/>
    </source>
</evidence>
<dbReference type="PRINTS" id="PR00452">
    <property type="entry name" value="SH3DOMAIN"/>
</dbReference>
<dbReference type="AlphaFoldDB" id="A0A1G4MKN2"/>
<dbReference type="PROSITE" id="PS50179">
    <property type="entry name" value="VHS"/>
    <property type="match status" value="1"/>
</dbReference>
<name>A0A1G4MKN2_LACFM</name>
<dbReference type="GO" id="GO:0010008">
    <property type="term" value="C:endosome membrane"/>
    <property type="evidence" value="ECO:0007669"/>
    <property type="project" value="UniProtKB-SubCell"/>
</dbReference>
<feature type="compositionally biased region" description="Polar residues" evidence="9">
    <location>
        <begin position="186"/>
        <end position="206"/>
    </location>
</feature>
<dbReference type="OrthoDB" id="10255964at2759"/>
<evidence type="ECO:0000256" key="8">
    <source>
        <dbReference type="SAM" id="Coils"/>
    </source>
</evidence>
<dbReference type="FunFam" id="2.30.30.40:FF:000072">
    <property type="entry name" value="Unconventional Myosin IB"/>
    <property type="match status" value="1"/>
</dbReference>
<dbReference type="Gene3D" id="1.25.40.90">
    <property type="match status" value="1"/>
</dbReference>
<evidence type="ECO:0000259" key="10">
    <source>
        <dbReference type="PROSITE" id="PS50002"/>
    </source>
</evidence>
<feature type="region of interest" description="Disordered" evidence="9">
    <location>
        <begin position="180"/>
        <end position="206"/>
    </location>
</feature>
<feature type="compositionally biased region" description="Polar residues" evidence="9">
    <location>
        <begin position="389"/>
        <end position="410"/>
    </location>
</feature>
<evidence type="ECO:0000256" key="2">
    <source>
        <dbReference type="ARBA" id="ARBA00009666"/>
    </source>
</evidence>
<dbReference type="PANTHER" id="PTHR45929:SF3">
    <property type="entry name" value="JAK PATHWAY SIGNAL TRANSDUCTION ADAPTOR MOLECULE"/>
    <property type="match status" value="1"/>
</dbReference>
<dbReference type="Pfam" id="PF00018">
    <property type="entry name" value="SH3_1"/>
    <property type="match status" value="1"/>
</dbReference>
<dbReference type="InterPro" id="IPR002014">
    <property type="entry name" value="VHS_dom"/>
</dbReference>
<organism evidence="12 13">
    <name type="scientific">Lachancea fermentati</name>
    <name type="common">Zygosaccharomyces fermentati</name>
    <dbReference type="NCBI Taxonomy" id="4955"/>
    <lineage>
        <taxon>Eukaryota</taxon>
        <taxon>Fungi</taxon>
        <taxon>Dikarya</taxon>
        <taxon>Ascomycota</taxon>
        <taxon>Saccharomycotina</taxon>
        <taxon>Saccharomycetes</taxon>
        <taxon>Saccharomycetales</taxon>
        <taxon>Saccharomycetaceae</taxon>
        <taxon>Lachancea</taxon>
    </lineage>
</organism>
<dbReference type="CDD" id="cd21386">
    <property type="entry name" value="GAT_Hse1"/>
    <property type="match status" value="1"/>
</dbReference>
<dbReference type="Gene3D" id="2.30.30.40">
    <property type="entry name" value="SH3 Domains"/>
    <property type="match status" value="1"/>
</dbReference>
<dbReference type="SUPFAM" id="SSF50044">
    <property type="entry name" value="SH3-domain"/>
    <property type="match status" value="1"/>
</dbReference>
<dbReference type="InterPro" id="IPR008942">
    <property type="entry name" value="ENTH_VHS"/>
</dbReference>
<dbReference type="InterPro" id="IPR050670">
    <property type="entry name" value="STAM"/>
</dbReference>
<dbReference type="SMART" id="SM00288">
    <property type="entry name" value="VHS"/>
    <property type="match status" value="1"/>
</dbReference>
<dbReference type="SUPFAM" id="SSF48464">
    <property type="entry name" value="ENTH/VHS domain"/>
    <property type="match status" value="1"/>
</dbReference>
<evidence type="ECO:0000256" key="4">
    <source>
        <dbReference type="ARBA" id="ARBA00018978"/>
    </source>
</evidence>
<feature type="domain" description="SH3" evidence="10">
    <location>
        <begin position="209"/>
        <end position="268"/>
    </location>
</feature>
<comment type="similarity">
    <text evidence="2">Belongs to the STAM family.</text>
</comment>
<dbReference type="PROSITE" id="PS50002">
    <property type="entry name" value="SH3"/>
    <property type="match status" value="1"/>
</dbReference>
<dbReference type="CDD" id="cd11805">
    <property type="entry name" value="SH3_GRB2_like_C"/>
    <property type="match status" value="1"/>
</dbReference>
<keyword evidence="6" id="KW-0967">Endosome</keyword>
<evidence type="ECO:0000256" key="1">
    <source>
        <dbReference type="ARBA" id="ARBA00004125"/>
    </source>
</evidence>
<dbReference type="STRING" id="4955.A0A1G4MKN2"/>
<dbReference type="SMART" id="SM00326">
    <property type="entry name" value="SH3"/>
    <property type="match status" value="1"/>
</dbReference>
<reference evidence="12 13" key="1">
    <citation type="submission" date="2016-03" db="EMBL/GenBank/DDBJ databases">
        <authorList>
            <person name="Devillers H."/>
        </authorList>
    </citation>
    <scope>NUCLEOTIDE SEQUENCE [LARGE SCALE GENOMIC DNA]</scope>
    <source>
        <strain evidence="12">CBS 6772</strain>
    </source>
</reference>
<gene>
    <name evidence="12" type="ORF">LAFE_0H13762G</name>
</gene>
<dbReference type="CDD" id="cd16978">
    <property type="entry name" value="VHS_HSE1"/>
    <property type="match status" value="1"/>
</dbReference>
<dbReference type="InterPro" id="IPR036028">
    <property type="entry name" value="SH3-like_dom_sf"/>
</dbReference>